<evidence type="ECO:0000313" key="2">
    <source>
        <dbReference type="EMBL" id="CAE8720450.1"/>
    </source>
</evidence>
<feature type="compositionally biased region" description="Low complexity" evidence="1">
    <location>
        <begin position="169"/>
        <end position="214"/>
    </location>
</feature>
<evidence type="ECO:0000313" key="3">
    <source>
        <dbReference type="Proteomes" id="UP000626109"/>
    </source>
</evidence>
<evidence type="ECO:0000256" key="1">
    <source>
        <dbReference type="SAM" id="MobiDB-lite"/>
    </source>
</evidence>
<gene>
    <name evidence="2" type="ORF">PGLA2088_LOCUS41330</name>
</gene>
<feature type="compositionally biased region" description="Low complexity" evidence="1">
    <location>
        <begin position="135"/>
        <end position="146"/>
    </location>
</feature>
<accession>A0A813L6U3</accession>
<organism evidence="2 3">
    <name type="scientific">Polarella glacialis</name>
    <name type="common">Dinoflagellate</name>
    <dbReference type="NCBI Taxonomy" id="89957"/>
    <lineage>
        <taxon>Eukaryota</taxon>
        <taxon>Sar</taxon>
        <taxon>Alveolata</taxon>
        <taxon>Dinophyceae</taxon>
        <taxon>Suessiales</taxon>
        <taxon>Suessiaceae</taxon>
        <taxon>Polarella</taxon>
    </lineage>
</organism>
<feature type="compositionally biased region" description="Basic and acidic residues" evidence="1">
    <location>
        <begin position="375"/>
        <end position="392"/>
    </location>
</feature>
<feature type="region of interest" description="Disordered" evidence="1">
    <location>
        <begin position="135"/>
        <end position="214"/>
    </location>
</feature>
<dbReference type="PANTHER" id="PTHR42264">
    <property type="entry name" value="EPHRIN_REC_LIKE DOMAIN-CONTAINING PROTEIN"/>
    <property type="match status" value="1"/>
</dbReference>
<comment type="caution">
    <text evidence="2">The sequence shown here is derived from an EMBL/GenBank/DDBJ whole genome shotgun (WGS) entry which is preliminary data.</text>
</comment>
<protein>
    <submittedName>
        <fullName evidence="2">Uncharacterized protein</fullName>
    </submittedName>
</protein>
<reference evidence="2" key="1">
    <citation type="submission" date="2021-02" db="EMBL/GenBank/DDBJ databases">
        <authorList>
            <person name="Dougan E. K."/>
            <person name="Rhodes N."/>
            <person name="Thang M."/>
            <person name="Chan C."/>
        </authorList>
    </citation>
    <scope>NUCLEOTIDE SEQUENCE</scope>
</reference>
<feature type="non-terminal residue" evidence="2">
    <location>
        <position position="1"/>
    </location>
</feature>
<dbReference type="PANTHER" id="PTHR42264:SF3">
    <property type="entry name" value="F-BOX DOMAIN-CONTAINING PROTEIN-RELATED"/>
    <property type="match status" value="1"/>
</dbReference>
<proteinExistence type="predicted"/>
<dbReference type="AlphaFoldDB" id="A0A813L6U3"/>
<sequence>DLAADCHGLQATQCASVREVLCRPEAADPGDEAVIVPAPVPESWSLSSLRVAHGEVRLLIADGDSKTARVALWQLCDYARGMPPPCHPLLGRLDCTRLWHSAKWRPWSAESRLGFSFPKPWELCSELGTCCAAESTTSNSSSRSNNKGTHDNNPSTSHIQSKDNKNNNKDNSNSNNNSNDNNNSNNNDNGNNSNNHISASTDSRGGSSSSKSLCRSESASNVTEHAMLHICPPGVELCLQRPARGQRWTLLWQLDGASEYVLLKESQVSQLAASPWTLASSVRAKLRAGEALLLPSCYWVACRTLAPSLMLWRTFSIQDPPGSFEAPLDPTDEIPMPQRRSPERFRAEQLVAGGWAWFGDPENWLGAPAGHEPVDQVAEAKRREQSAAESHRGSPGLKRQTAAPASTTTTTTTNHNNNHNNNNNKDNNKDNNNNKRQTAAPDCAARARAAATAASACQCRRRSCWAPKVRRRPLTEVD</sequence>
<name>A0A813L6U3_POLGL</name>
<feature type="region of interest" description="Disordered" evidence="1">
    <location>
        <begin position="375"/>
        <end position="442"/>
    </location>
</feature>
<feature type="compositionally biased region" description="Low complexity" evidence="1">
    <location>
        <begin position="407"/>
        <end position="425"/>
    </location>
</feature>
<dbReference type="Proteomes" id="UP000626109">
    <property type="component" value="Unassembled WGS sequence"/>
</dbReference>
<dbReference type="EMBL" id="CAJNNW010033806">
    <property type="protein sequence ID" value="CAE8720450.1"/>
    <property type="molecule type" value="Genomic_DNA"/>
</dbReference>